<dbReference type="Proteomes" id="UP000762676">
    <property type="component" value="Unassembled WGS sequence"/>
</dbReference>
<organism evidence="6 7">
    <name type="scientific">Elysia marginata</name>
    <dbReference type="NCBI Taxonomy" id="1093978"/>
    <lineage>
        <taxon>Eukaryota</taxon>
        <taxon>Metazoa</taxon>
        <taxon>Spiralia</taxon>
        <taxon>Lophotrochozoa</taxon>
        <taxon>Mollusca</taxon>
        <taxon>Gastropoda</taxon>
        <taxon>Heterobranchia</taxon>
        <taxon>Euthyneura</taxon>
        <taxon>Panpulmonata</taxon>
        <taxon>Sacoglossa</taxon>
        <taxon>Placobranchoidea</taxon>
        <taxon>Plakobranchidae</taxon>
        <taxon>Elysia</taxon>
    </lineage>
</organism>
<evidence type="ECO:0000313" key="7">
    <source>
        <dbReference type="Proteomes" id="UP000762676"/>
    </source>
</evidence>
<feature type="transmembrane region" description="Helical" evidence="5">
    <location>
        <begin position="6"/>
        <end position="26"/>
    </location>
</feature>
<dbReference type="EMBL" id="BMAT01005613">
    <property type="protein sequence ID" value="GFR96984.1"/>
    <property type="molecule type" value="Genomic_DNA"/>
</dbReference>
<comment type="caution">
    <text evidence="6">The sequence shown here is derived from an EMBL/GenBank/DDBJ whole genome shotgun (WGS) entry which is preliminary data.</text>
</comment>
<reference evidence="6 7" key="1">
    <citation type="journal article" date="2021" name="Elife">
        <title>Chloroplast acquisition without the gene transfer in kleptoplastic sea slugs, Plakobranchus ocellatus.</title>
        <authorList>
            <person name="Maeda T."/>
            <person name="Takahashi S."/>
            <person name="Yoshida T."/>
            <person name="Shimamura S."/>
            <person name="Takaki Y."/>
            <person name="Nagai Y."/>
            <person name="Toyoda A."/>
            <person name="Suzuki Y."/>
            <person name="Arimoto A."/>
            <person name="Ishii H."/>
            <person name="Satoh N."/>
            <person name="Nishiyama T."/>
            <person name="Hasebe M."/>
            <person name="Maruyama T."/>
            <person name="Minagawa J."/>
            <person name="Obokata J."/>
            <person name="Shigenobu S."/>
        </authorList>
    </citation>
    <scope>NUCLEOTIDE SEQUENCE [LARGE SCALE GENOMIC DNA]</scope>
</reference>
<dbReference type="PANTHER" id="PTHR11040">
    <property type="entry name" value="ZINC/IRON TRANSPORTER"/>
    <property type="match status" value="1"/>
</dbReference>
<name>A0AAV4HHD0_9GAST</name>
<dbReference type="AlphaFoldDB" id="A0AAV4HHD0"/>
<evidence type="ECO:0000256" key="2">
    <source>
        <dbReference type="ARBA" id="ARBA00022692"/>
    </source>
</evidence>
<evidence type="ECO:0000256" key="4">
    <source>
        <dbReference type="ARBA" id="ARBA00023136"/>
    </source>
</evidence>
<evidence type="ECO:0000256" key="5">
    <source>
        <dbReference type="SAM" id="Phobius"/>
    </source>
</evidence>
<feature type="transmembrane region" description="Helical" evidence="5">
    <location>
        <begin position="243"/>
        <end position="264"/>
    </location>
</feature>
<feature type="transmembrane region" description="Helical" evidence="5">
    <location>
        <begin position="46"/>
        <end position="67"/>
    </location>
</feature>
<dbReference type="InterPro" id="IPR003689">
    <property type="entry name" value="ZIP"/>
</dbReference>
<gene>
    <name evidence="6" type="ORF">ElyMa_002734300</name>
</gene>
<dbReference type="GO" id="GO:0005886">
    <property type="term" value="C:plasma membrane"/>
    <property type="evidence" value="ECO:0007669"/>
    <property type="project" value="TreeGrafter"/>
</dbReference>
<feature type="transmembrane region" description="Helical" evidence="5">
    <location>
        <begin position="270"/>
        <end position="294"/>
    </location>
</feature>
<dbReference type="PANTHER" id="PTHR11040:SF140">
    <property type="entry name" value="ZRT (ZRT), IRT- (IRT-) LIKE PROTEIN TRANSPORTER"/>
    <property type="match status" value="1"/>
</dbReference>
<feature type="transmembrane region" description="Helical" evidence="5">
    <location>
        <begin position="87"/>
        <end position="104"/>
    </location>
</feature>
<proteinExistence type="predicted"/>
<evidence type="ECO:0000256" key="3">
    <source>
        <dbReference type="ARBA" id="ARBA00022989"/>
    </source>
</evidence>
<feature type="transmembrane region" description="Helical" evidence="5">
    <location>
        <begin position="301"/>
        <end position="318"/>
    </location>
</feature>
<accession>A0AAV4HHD0</accession>
<evidence type="ECO:0000256" key="1">
    <source>
        <dbReference type="ARBA" id="ARBA00004141"/>
    </source>
</evidence>
<dbReference type="GO" id="GO:0005385">
    <property type="term" value="F:zinc ion transmembrane transporter activity"/>
    <property type="evidence" value="ECO:0007669"/>
    <property type="project" value="TreeGrafter"/>
</dbReference>
<protein>
    <submittedName>
        <fullName evidence="6">Zinc/iron regulated transporter-related protein</fullName>
    </submittedName>
</protein>
<comment type="subcellular location">
    <subcellularLocation>
        <location evidence="1">Membrane</location>
        <topology evidence="1">Multi-pass membrane protein</topology>
    </subcellularLocation>
</comment>
<keyword evidence="7" id="KW-1185">Reference proteome</keyword>
<dbReference type="Pfam" id="PF02535">
    <property type="entry name" value="Zip"/>
    <property type="match status" value="1"/>
</dbReference>
<keyword evidence="2 5" id="KW-0812">Transmembrane</keyword>
<sequence length="320" mass="35245">MEADDAKAICIVALFLDTLLFGWPPYFLVRAKAGRSDKFNRIRKSVISYLTCFSGGVFLGACLLHLLPEGLEKVDEYFQKEGVDAHFPVFEALIAGGFFLIALIEQLAHKLLHSSSHAHTHCPEVAKSTSARLSAHEIEDKSSVALTQGSQSMAIATMGAQDERREEETKVVLQANHSVIPINAECELTSRRSTYNGYSVAASSDQSVTRHECIVPSVREPEHSHENEMVQALKVSEANPFRALLLLIAMSFHTIFDGLAVGLMSEVSDVWQMFGAICIHKSLITLCLGTELFLVYAKKPLRAFLTIFVFALITPFGVGE</sequence>
<keyword evidence="4 5" id="KW-0472">Membrane</keyword>
<evidence type="ECO:0000313" key="6">
    <source>
        <dbReference type="EMBL" id="GFR96984.1"/>
    </source>
</evidence>
<keyword evidence="3 5" id="KW-1133">Transmembrane helix</keyword>